<dbReference type="PRINTS" id="PR00722">
    <property type="entry name" value="CHYMOTRYPSIN"/>
</dbReference>
<dbReference type="Pfam" id="PF00089">
    <property type="entry name" value="Trypsin"/>
    <property type="match status" value="2"/>
</dbReference>
<keyword evidence="3" id="KW-0645">Protease</keyword>
<dbReference type="InterPro" id="IPR033116">
    <property type="entry name" value="TRYPSIN_SER"/>
</dbReference>
<dbReference type="PROSITE" id="PS00134">
    <property type="entry name" value="TRYPSIN_HIS"/>
    <property type="match status" value="2"/>
</dbReference>
<dbReference type="SMART" id="SM00020">
    <property type="entry name" value="Tryp_SPc"/>
    <property type="match status" value="2"/>
</dbReference>
<dbReference type="InterPro" id="IPR051333">
    <property type="entry name" value="CLIP_Serine_Protease"/>
</dbReference>
<feature type="signal peptide" evidence="4">
    <location>
        <begin position="1"/>
        <end position="39"/>
    </location>
</feature>
<keyword evidence="3" id="KW-0378">Hydrolase</keyword>
<keyword evidence="7" id="KW-1185">Reference proteome</keyword>
<proteinExistence type="inferred from homology"/>
<dbReference type="PANTHER" id="PTHR24260">
    <property type="match status" value="1"/>
</dbReference>
<evidence type="ECO:0000256" key="3">
    <source>
        <dbReference type="RuleBase" id="RU363034"/>
    </source>
</evidence>
<comment type="similarity">
    <text evidence="2">Belongs to the peptidase S1 family. CLIP subfamily.</text>
</comment>
<evidence type="ECO:0000256" key="2">
    <source>
        <dbReference type="ARBA" id="ARBA00024195"/>
    </source>
</evidence>
<dbReference type="InterPro" id="IPR043504">
    <property type="entry name" value="Peptidase_S1_PA_chymotrypsin"/>
</dbReference>
<keyword evidence="3" id="KW-0720">Serine protease</keyword>
<feature type="domain" description="Peptidase S1" evidence="5">
    <location>
        <begin position="539"/>
        <end position="787"/>
    </location>
</feature>
<evidence type="ECO:0000313" key="6">
    <source>
        <dbReference type="EnsemblMetazoa" id="AALFPA23_006014.P7775"/>
    </source>
</evidence>
<dbReference type="InterPro" id="IPR001254">
    <property type="entry name" value="Trypsin_dom"/>
</dbReference>
<feature type="domain" description="Peptidase S1" evidence="5">
    <location>
        <begin position="160"/>
        <end position="404"/>
    </location>
</feature>
<keyword evidence="4" id="KW-0732">Signal</keyword>
<evidence type="ECO:0000313" key="7">
    <source>
        <dbReference type="Proteomes" id="UP000069940"/>
    </source>
</evidence>
<dbReference type="EnsemblMetazoa" id="AALFPA23_006014.R7775">
    <property type="protein sequence ID" value="AALFPA23_006014.P7775"/>
    <property type="gene ID" value="AALFPA23_006014"/>
</dbReference>
<evidence type="ECO:0000256" key="4">
    <source>
        <dbReference type="SAM" id="SignalP"/>
    </source>
</evidence>
<keyword evidence="1" id="KW-1015">Disulfide bond</keyword>
<organism evidence="6 7">
    <name type="scientific">Aedes albopictus</name>
    <name type="common">Asian tiger mosquito</name>
    <name type="synonym">Stegomyia albopicta</name>
    <dbReference type="NCBI Taxonomy" id="7160"/>
    <lineage>
        <taxon>Eukaryota</taxon>
        <taxon>Metazoa</taxon>
        <taxon>Ecdysozoa</taxon>
        <taxon>Arthropoda</taxon>
        <taxon>Hexapoda</taxon>
        <taxon>Insecta</taxon>
        <taxon>Pterygota</taxon>
        <taxon>Neoptera</taxon>
        <taxon>Endopterygota</taxon>
        <taxon>Diptera</taxon>
        <taxon>Nematocera</taxon>
        <taxon>Culicoidea</taxon>
        <taxon>Culicidae</taxon>
        <taxon>Culicinae</taxon>
        <taxon>Aedini</taxon>
        <taxon>Aedes</taxon>
        <taxon>Stegomyia</taxon>
    </lineage>
</organism>
<sequence length="791" mass="86732">MAKPATARRWTSRCRSMPTWMSSVGGVLILLIHMQSSTAALKENDACRHSGELGVCRRYSACKDRLQNRITICSYTSQEAIVCCPDAGLPDNRYDNDDRPIWGQQPQQTAMNDRNARIAVKKCNEYRKLSYNRVTLSALTLTPTVVTYEVPKCDNIVKLIVGGNVTKPGEFPHMAAIGWRRGGVDSFDCGGSLISDQYVLTAAHCYTEVDGELPSFVRLGDQNLFREDDGAKPKDVSIEDFIRHPDFVRNQGLYNDIGLIKLVRPVTFSNFIRPACLYDQLQFTVDTAVATGYGLTEDHGDRSDELLKVSLNIYDNQLCSRGYANSRQLRKGIMTSQLCVGNVGGGRDTCQGDSGGPLQITKQENHCVFYIIGITSFGQTCGSPVPAIYTRVASYLDWIESVVWNFEHRDQAIQQPMSIRTTIILVCTIAAAIALKENDRCSINGVIGICAISSACPELKQMQQLGVRPKICAYTANREKIFCCPRLEPIKQAKRPSEQYCDQYRKLASTPISFGALSFDPSTDREAWVPACDESIGLIIGGTPASPKEFPHIAALGWANGQNSGEYEFRCGGSLISDRYVLTAAHCVLNVGNAGHPQVVRLGDYNLLTDQDGFTGATYGIEDHILHPSYKPSTSKYNDVALLKLNQTVQFGPTIRPACLWTSEDPLHRKAVAIGYGQTQIGHDSYNVLMKVSLDLLDYVGCSISYYGVPKLPESIVPSQICAHTTEGGKDTCHGDSGGPLQVTADGHRCLYYVVGVTSFGTSCGSSVPGVYSRVGAFADWIEGIVWPGQL</sequence>
<dbReference type="Gene3D" id="2.40.10.10">
    <property type="entry name" value="Trypsin-like serine proteases"/>
    <property type="match status" value="3"/>
</dbReference>
<reference evidence="6" key="2">
    <citation type="submission" date="2025-05" db="UniProtKB">
        <authorList>
            <consortium name="EnsemblMetazoa"/>
        </authorList>
    </citation>
    <scope>IDENTIFICATION</scope>
    <source>
        <strain evidence="6">Foshan</strain>
    </source>
</reference>
<dbReference type="PROSITE" id="PS50240">
    <property type="entry name" value="TRYPSIN_DOM"/>
    <property type="match status" value="2"/>
</dbReference>
<dbReference type="PROSITE" id="PS00135">
    <property type="entry name" value="TRYPSIN_SER"/>
    <property type="match status" value="2"/>
</dbReference>
<evidence type="ECO:0000256" key="1">
    <source>
        <dbReference type="ARBA" id="ARBA00023157"/>
    </source>
</evidence>
<name>A0ABM1Y5U0_AEDAL</name>
<dbReference type="SUPFAM" id="SSF50494">
    <property type="entry name" value="Trypsin-like serine proteases"/>
    <property type="match status" value="2"/>
</dbReference>
<dbReference type="InterPro" id="IPR009003">
    <property type="entry name" value="Peptidase_S1_PA"/>
</dbReference>
<feature type="chain" id="PRO_5045868330" description="Peptidase S1 domain-containing protein" evidence="4">
    <location>
        <begin position="40"/>
        <end position="791"/>
    </location>
</feature>
<dbReference type="CDD" id="cd00190">
    <property type="entry name" value="Tryp_SPc"/>
    <property type="match status" value="2"/>
</dbReference>
<dbReference type="RefSeq" id="XP_062698618.1">
    <property type="nucleotide sequence ID" value="XM_062842634.1"/>
</dbReference>
<evidence type="ECO:0000259" key="5">
    <source>
        <dbReference type="PROSITE" id="PS50240"/>
    </source>
</evidence>
<reference evidence="7" key="1">
    <citation type="journal article" date="2015" name="Proc. Natl. Acad. Sci. U.S.A.">
        <title>Genome sequence of the Asian Tiger mosquito, Aedes albopictus, reveals insights into its biology, genetics, and evolution.</title>
        <authorList>
            <person name="Chen X.G."/>
            <person name="Jiang X."/>
            <person name="Gu J."/>
            <person name="Xu M."/>
            <person name="Wu Y."/>
            <person name="Deng Y."/>
            <person name="Zhang C."/>
            <person name="Bonizzoni M."/>
            <person name="Dermauw W."/>
            <person name="Vontas J."/>
            <person name="Armbruster P."/>
            <person name="Huang X."/>
            <person name="Yang Y."/>
            <person name="Zhang H."/>
            <person name="He W."/>
            <person name="Peng H."/>
            <person name="Liu Y."/>
            <person name="Wu K."/>
            <person name="Chen J."/>
            <person name="Lirakis M."/>
            <person name="Topalis P."/>
            <person name="Van Leeuwen T."/>
            <person name="Hall A.B."/>
            <person name="Jiang X."/>
            <person name="Thorpe C."/>
            <person name="Mueller R.L."/>
            <person name="Sun C."/>
            <person name="Waterhouse R.M."/>
            <person name="Yan G."/>
            <person name="Tu Z.J."/>
            <person name="Fang X."/>
            <person name="James A.A."/>
        </authorList>
    </citation>
    <scope>NUCLEOTIDE SEQUENCE [LARGE SCALE GENOMIC DNA]</scope>
    <source>
        <strain evidence="7">Foshan</strain>
    </source>
</reference>
<dbReference type="InterPro" id="IPR001314">
    <property type="entry name" value="Peptidase_S1A"/>
</dbReference>
<accession>A0ABM1Y5U0</accession>
<dbReference type="InterPro" id="IPR018114">
    <property type="entry name" value="TRYPSIN_HIS"/>
</dbReference>
<dbReference type="PANTHER" id="PTHR24260:SF147">
    <property type="entry name" value="EG:BACR7A4.3 PROTEIN-RELATED"/>
    <property type="match status" value="1"/>
</dbReference>
<dbReference type="GeneID" id="109412847"/>
<dbReference type="Proteomes" id="UP000069940">
    <property type="component" value="Unassembled WGS sequence"/>
</dbReference>
<protein>
    <recommendedName>
        <fullName evidence="5">Peptidase S1 domain-containing protein</fullName>
    </recommendedName>
</protein>